<dbReference type="AlphaFoldDB" id="A0A1J0VX38"/>
<dbReference type="OrthoDB" id="4569168at2"/>
<gene>
    <name evidence="2" type="ORF">BOX37_24065</name>
</gene>
<sequence>MSDAKRISWGKPRRPSDADRDALRDDLLTRARAVRAAGWAPYRAEWSPGQLAVVAYLLGDAEVLADLEETEGTVLTRYAADLFGFLDGRKDVEKGLTATQTWFDTVRASL</sequence>
<keyword evidence="3" id="KW-1185">Reference proteome</keyword>
<dbReference type="EMBL" id="CP018082">
    <property type="protein sequence ID" value="APE36495.1"/>
    <property type="molecule type" value="Genomic_DNA"/>
</dbReference>
<dbReference type="KEGG" id="nsl:BOX37_24065"/>
<feature type="region of interest" description="Disordered" evidence="1">
    <location>
        <begin position="1"/>
        <end position="21"/>
    </location>
</feature>
<evidence type="ECO:0000313" key="3">
    <source>
        <dbReference type="Proteomes" id="UP000183810"/>
    </source>
</evidence>
<dbReference type="RefSeq" id="WP_071929678.1">
    <property type="nucleotide sequence ID" value="NZ_CP018082.1"/>
</dbReference>
<accession>A0A1J0VX38</accession>
<reference evidence="2" key="1">
    <citation type="submission" date="2016-11" db="EMBL/GenBank/DDBJ databases">
        <authorList>
            <person name="Jaros S."/>
            <person name="Januszkiewicz K."/>
            <person name="Wedrychowicz H."/>
        </authorList>
    </citation>
    <scope>NUCLEOTIDE SEQUENCE [LARGE SCALE GENOMIC DNA]</scope>
    <source>
        <strain evidence="2">Y48</strain>
    </source>
</reference>
<name>A0A1J0VX38_9NOCA</name>
<evidence type="ECO:0000256" key="1">
    <source>
        <dbReference type="SAM" id="MobiDB-lite"/>
    </source>
</evidence>
<organism evidence="2 3">
    <name type="scientific">Nocardia mangyaensis</name>
    <dbReference type="NCBI Taxonomy" id="2213200"/>
    <lineage>
        <taxon>Bacteria</taxon>
        <taxon>Bacillati</taxon>
        <taxon>Actinomycetota</taxon>
        <taxon>Actinomycetes</taxon>
        <taxon>Mycobacteriales</taxon>
        <taxon>Nocardiaceae</taxon>
        <taxon>Nocardia</taxon>
    </lineage>
</organism>
<evidence type="ECO:0000313" key="2">
    <source>
        <dbReference type="EMBL" id="APE36495.1"/>
    </source>
</evidence>
<dbReference type="Proteomes" id="UP000183810">
    <property type="component" value="Chromosome"/>
</dbReference>
<proteinExistence type="predicted"/>
<protein>
    <submittedName>
        <fullName evidence="2">Uncharacterized protein</fullName>
    </submittedName>
</protein>